<evidence type="ECO:0000313" key="2">
    <source>
        <dbReference type="Proteomes" id="UP000236731"/>
    </source>
</evidence>
<organism evidence="1 2">
    <name type="scientific">Sphingobacterium lactis</name>
    <dbReference type="NCBI Taxonomy" id="797291"/>
    <lineage>
        <taxon>Bacteria</taxon>
        <taxon>Pseudomonadati</taxon>
        <taxon>Bacteroidota</taxon>
        <taxon>Sphingobacteriia</taxon>
        <taxon>Sphingobacteriales</taxon>
        <taxon>Sphingobacteriaceae</taxon>
        <taxon>Sphingobacterium</taxon>
    </lineage>
</organism>
<reference evidence="2" key="1">
    <citation type="submission" date="2016-10" db="EMBL/GenBank/DDBJ databases">
        <authorList>
            <person name="Varghese N."/>
            <person name="Submissions S."/>
        </authorList>
    </citation>
    <scope>NUCLEOTIDE SEQUENCE [LARGE SCALE GENOMIC DNA]</scope>
    <source>
        <strain evidence="2">DSM 22361</strain>
    </source>
</reference>
<dbReference type="EMBL" id="FNUT01000012">
    <property type="protein sequence ID" value="SEG65338.1"/>
    <property type="molecule type" value="Genomic_DNA"/>
</dbReference>
<dbReference type="Proteomes" id="UP000236731">
    <property type="component" value="Unassembled WGS sequence"/>
</dbReference>
<dbReference type="AlphaFoldDB" id="A0A1H6BXB7"/>
<sequence length="398" mass="45568">MKTKLINNYVYLVSLVIGILMLQGCSKYDYRTVEEPAYLRVFNCLSYEVKMENKDLPVPFLTMLIDPEFDENGIPIGAAIVGDFLDTRRPYAPPFPFYTGNKEKVNYEYPGNEDVLVGPIMNGINMASWAQIPSGEHRIIFVNRPKTDVPFAQLEERFRKQVSLDTVLTLDAKEVYTLNVLQKDLSAKENFAYLRKESFHKQAFDDQKVYVNFYNLSNEGYWKLPNDIKPMSAGVQDEMSVYVTLRDLGEYAPGAFDIMEIPGYTNRYLGKMYRNTSSNTVTPYFSFPLFAKPNAERITNRQEAEVTVLVPYMSPQLLSDSAPNAEFIRLTCNVPTNVLANTNTDPYYRASKYINFLTIRTHAGKNKEQVFSTISSIEFVNGSVYLTSVQRVFPEPEF</sequence>
<accession>A0A1H6BXB7</accession>
<dbReference type="RefSeq" id="WP_146060660.1">
    <property type="nucleotide sequence ID" value="NZ_CP049246.1"/>
</dbReference>
<keyword evidence="2" id="KW-1185">Reference proteome</keyword>
<protein>
    <submittedName>
        <fullName evidence="1">Uncharacterized protein</fullName>
    </submittedName>
</protein>
<dbReference type="PROSITE" id="PS51257">
    <property type="entry name" value="PROKAR_LIPOPROTEIN"/>
    <property type="match status" value="1"/>
</dbReference>
<proteinExistence type="predicted"/>
<evidence type="ECO:0000313" key="1">
    <source>
        <dbReference type="EMBL" id="SEG65338.1"/>
    </source>
</evidence>
<name>A0A1H6BXB7_9SPHI</name>
<dbReference type="OrthoDB" id="616292at2"/>
<gene>
    <name evidence="1" type="ORF">SAMN05421877_11237</name>
</gene>